<dbReference type="SMART" id="SM00831">
    <property type="entry name" value="Cation_ATPase_N"/>
    <property type="match status" value="1"/>
</dbReference>
<dbReference type="EMBL" id="JACBZA010000001">
    <property type="protein sequence ID" value="NYH84086.1"/>
    <property type="molecule type" value="Genomic_DNA"/>
</dbReference>
<dbReference type="EMBL" id="FOOI01000028">
    <property type="protein sequence ID" value="SFH68534.1"/>
    <property type="molecule type" value="Genomic_DNA"/>
</dbReference>
<evidence type="ECO:0000313" key="5">
    <source>
        <dbReference type="Proteomes" id="UP000533017"/>
    </source>
</evidence>
<evidence type="ECO:0000313" key="4">
    <source>
        <dbReference type="Proteomes" id="UP000199052"/>
    </source>
</evidence>
<reference evidence="2 5" key="2">
    <citation type="submission" date="2020-07" db="EMBL/GenBank/DDBJ databases">
        <title>Sequencing the genomes of 1000 actinobacteria strains.</title>
        <authorList>
            <person name="Klenk H.-P."/>
        </authorList>
    </citation>
    <scope>NUCLEOTIDE SEQUENCE [LARGE SCALE GENOMIC DNA]</scope>
    <source>
        <strain evidence="2 5">DSM 45117</strain>
    </source>
</reference>
<dbReference type="RefSeq" id="WP_175542849.1">
    <property type="nucleotide sequence ID" value="NZ_FOOI01000028.1"/>
</dbReference>
<evidence type="ECO:0000313" key="3">
    <source>
        <dbReference type="EMBL" id="SFH68534.1"/>
    </source>
</evidence>
<dbReference type="AlphaFoldDB" id="A0A1I3C1X0"/>
<dbReference type="SUPFAM" id="SSF81665">
    <property type="entry name" value="Calcium ATPase, transmembrane domain M"/>
    <property type="match status" value="1"/>
</dbReference>
<gene>
    <name evidence="2" type="ORF">FHR37_002937</name>
    <name evidence="3" type="ORF">SAMN05421678_12838</name>
</gene>
<dbReference type="InterPro" id="IPR004014">
    <property type="entry name" value="ATPase_P-typ_cation-transptr_N"/>
</dbReference>
<feature type="domain" description="Cation-transporting P-type ATPase N-terminal" evidence="1">
    <location>
        <begin position="1"/>
        <end position="62"/>
    </location>
</feature>
<accession>A0A1I3C1X0</accession>
<protein>
    <submittedName>
        <fullName evidence="3">Cation transporter/ATPase, N-terminus</fullName>
    </submittedName>
</protein>
<name>A0A1I3C1X0_9ACTN</name>
<proteinExistence type="predicted"/>
<reference evidence="3 4" key="1">
    <citation type="submission" date="2016-10" db="EMBL/GenBank/DDBJ databases">
        <authorList>
            <person name="de Groot N.N."/>
        </authorList>
    </citation>
    <scope>NUCLEOTIDE SEQUENCE [LARGE SCALE GENOMIC DNA]</scope>
    <source>
        <strain evidence="3 4">CPCC 202808</strain>
    </source>
</reference>
<organism evidence="3 4">
    <name type="scientific">Actinopolymorpha cephalotaxi</name>
    <dbReference type="NCBI Taxonomy" id="504797"/>
    <lineage>
        <taxon>Bacteria</taxon>
        <taxon>Bacillati</taxon>
        <taxon>Actinomycetota</taxon>
        <taxon>Actinomycetes</taxon>
        <taxon>Propionibacteriales</taxon>
        <taxon>Actinopolymorphaceae</taxon>
        <taxon>Actinopolymorpha</taxon>
    </lineage>
</organism>
<dbReference type="Pfam" id="PF00690">
    <property type="entry name" value="Cation_ATPase_N"/>
    <property type="match status" value="1"/>
</dbReference>
<dbReference type="InterPro" id="IPR023298">
    <property type="entry name" value="ATPase_P-typ_TM_dom_sf"/>
</dbReference>
<sequence>MGTSASPRGLSSAQARALLDQVGPNAVPEERPSVLVRAVRRLWAPVPWMLEATIVLELALAKWLEAGIVGSSPWALVRSPPILSRCRPSVLSACTRRDGDLPCTGSGLRLRRRGEEEVLQVLVGAVETV</sequence>
<dbReference type="Proteomes" id="UP000533017">
    <property type="component" value="Unassembled WGS sequence"/>
</dbReference>
<keyword evidence="5" id="KW-1185">Reference proteome</keyword>
<evidence type="ECO:0000313" key="2">
    <source>
        <dbReference type="EMBL" id="NYH84086.1"/>
    </source>
</evidence>
<evidence type="ECO:0000259" key="1">
    <source>
        <dbReference type="SMART" id="SM00831"/>
    </source>
</evidence>
<dbReference type="Proteomes" id="UP000199052">
    <property type="component" value="Unassembled WGS sequence"/>
</dbReference>
<dbReference type="STRING" id="504797.SAMN05421678_12838"/>